<feature type="region of interest" description="Disordered" evidence="3">
    <location>
        <begin position="1"/>
        <end position="20"/>
    </location>
</feature>
<dbReference type="Pfam" id="PF13855">
    <property type="entry name" value="LRR_8"/>
    <property type="match status" value="1"/>
</dbReference>
<proteinExistence type="predicted"/>
<evidence type="ECO:0000256" key="3">
    <source>
        <dbReference type="SAM" id="MobiDB-lite"/>
    </source>
</evidence>
<dbReference type="Gene3D" id="3.80.10.10">
    <property type="entry name" value="Ribonuclease Inhibitor"/>
    <property type="match status" value="1"/>
</dbReference>
<feature type="compositionally biased region" description="Basic and acidic residues" evidence="3">
    <location>
        <begin position="8"/>
        <end position="20"/>
    </location>
</feature>
<gene>
    <name evidence="4" type="ORF">MNOR_LOCUS14688</name>
</gene>
<protein>
    <submittedName>
        <fullName evidence="4">Uncharacterized protein</fullName>
    </submittedName>
</protein>
<keyword evidence="2" id="KW-0677">Repeat</keyword>
<dbReference type="Proteomes" id="UP001497623">
    <property type="component" value="Unassembled WGS sequence"/>
</dbReference>
<dbReference type="InterPro" id="IPR003591">
    <property type="entry name" value="Leu-rich_rpt_typical-subtyp"/>
</dbReference>
<dbReference type="AlphaFoldDB" id="A0AAV2QQZ3"/>
<dbReference type="GO" id="GO:0005737">
    <property type="term" value="C:cytoplasm"/>
    <property type="evidence" value="ECO:0007669"/>
    <property type="project" value="TreeGrafter"/>
</dbReference>
<dbReference type="SUPFAM" id="SSF52075">
    <property type="entry name" value="Outer arm dynein light chain 1"/>
    <property type="match status" value="1"/>
</dbReference>
<accession>A0AAV2QQZ3</accession>
<dbReference type="PANTHER" id="PTHR48051">
    <property type="match status" value="1"/>
</dbReference>
<feature type="non-terminal residue" evidence="4">
    <location>
        <position position="152"/>
    </location>
</feature>
<comment type="caution">
    <text evidence="4">The sequence shown here is derived from an EMBL/GenBank/DDBJ whole genome shotgun (WGS) entry which is preliminary data.</text>
</comment>
<evidence type="ECO:0000313" key="4">
    <source>
        <dbReference type="EMBL" id="CAL4092956.1"/>
    </source>
</evidence>
<evidence type="ECO:0000313" key="5">
    <source>
        <dbReference type="Proteomes" id="UP001497623"/>
    </source>
</evidence>
<dbReference type="InterPro" id="IPR032675">
    <property type="entry name" value="LRR_dom_sf"/>
</dbReference>
<dbReference type="InterPro" id="IPR001611">
    <property type="entry name" value="Leu-rich_rpt"/>
</dbReference>
<sequence length="152" mass="17123">MGNSAAKDATEDADGSRSVDLSRKLSPADYIKHISGEHVEGDLLVLPWEIYYNTISIAENINASFNFISEIPEELSLHVPHLRVLNMSHNQINKLPESFHLLLHLRSLDLSYNKFREFPITITKLPKVHSVNVAHNSIIELPISIGRMQTVS</sequence>
<keyword evidence="5" id="KW-1185">Reference proteome</keyword>
<dbReference type="EMBL" id="CAXKWB010008900">
    <property type="protein sequence ID" value="CAL4092956.1"/>
    <property type="molecule type" value="Genomic_DNA"/>
</dbReference>
<dbReference type="SMART" id="SM00369">
    <property type="entry name" value="LRR_TYP"/>
    <property type="match status" value="2"/>
</dbReference>
<dbReference type="PANTHER" id="PTHR48051:SF46">
    <property type="entry name" value="LEUCINE RICH REPEAT-CONTAINING DOMAIN PROTEIN"/>
    <property type="match status" value="1"/>
</dbReference>
<organism evidence="4 5">
    <name type="scientific">Meganyctiphanes norvegica</name>
    <name type="common">Northern krill</name>
    <name type="synonym">Thysanopoda norvegica</name>
    <dbReference type="NCBI Taxonomy" id="48144"/>
    <lineage>
        <taxon>Eukaryota</taxon>
        <taxon>Metazoa</taxon>
        <taxon>Ecdysozoa</taxon>
        <taxon>Arthropoda</taxon>
        <taxon>Crustacea</taxon>
        <taxon>Multicrustacea</taxon>
        <taxon>Malacostraca</taxon>
        <taxon>Eumalacostraca</taxon>
        <taxon>Eucarida</taxon>
        <taxon>Euphausiacea</taxon>
        <taxon>Euphausiidae</taxon>
        <taxon>Meganyctiphanes</taxon>
    </lineage>
</organism>
<evidence type="ECO:0000256" key="1">
    <source>
        <dbReference type="ARBA" id="ARBA00022614"/>
    </source>
</evidence>
<dbReference type="InterPro" id="IPR050216">
    <property type="entry name" value="LRR_domain-containing"/>
</dbReference>
<dbReference type="PROSITE" id="PS51450">
    <property type="entry name" value="LRR"/>
    <property type="match status" value="2"/>
</dbReference>
<reference evidence="4 5" key="1">
    <citation type="submission" date="2024-05" db="EMBL/GenBank/DDBJ databases">
        <authorList>
            <person name="Wallberg A."/>
        </authorList>
    </citation>
    <scope>NUCLEOTIDE SEQUENCE [LARGE SCALE GENOMIC DNA]</scope>
</reference>
<name>A0AAV2QQZ3_MEGNR</name>
<evidence type="ECO:0000256" key="2">
    <source>
        <dbReference type="ARBA" id="ARBA00022737"/>
    </source>
</evidence>
<keyword evidence="1" id="KW-0433">Leucine-rich repeat</keyword>